<feature type="transmembrane region" description="Helical" evidence="5">
    <location>
        <begin position="329"/>
        <end position="351"/>
    </location>
</feature>
<dbReference type="KEGG" id="cpor:BED41_12625"/>
<organism evidence="7 8">
    <name type="scientific">Cloacibacillus porcorum</name>
    <dbReference type="NCBI Taxonomy" id="1197717"/>
    <lineage>
        <taxon>Bacteria</taxon>
        <taxon>Thermotogati</taxon>
        <taxon>Synergistota</taxon>
        <taxon>Synergistia</taxon>
        <taxon>Synergistales</taxon>
        <taxon>Synergistaceae</taxon>
        <taxon>Cloacibacillus</taxon>
    </lineage>
</organism>
<evidence type="ECO:0000256" key="2">
    <source>
        <dbReference type="ARBA" id="ARBA00022692"/>
    </source>
</evidence>
<dbReference type="Pfam" id="PF04932">
    <property type="entry name" value="Wzy_C"/>
    <property type="match status" value="1"/>
</dbReference>
<evidence type="ECO:0000256" key="3">
    <source>
        <dbReference type="ARBA" id="ARBA00022989"/>
    </source>
</evidence>
<dbReference type="InterPro" id="IPR051533">
    <property type="entry name" value="WaaL-like"/>
</dbReference>
<dbReference type="Proteomes" id="UP000093044">
    <property type="component" value="Chromosome"/>
</dbReference>
<protein>
    <recommendedName>
        <fullName evidence="6">O-antigen ligase-related domain-containing protein</fullName>
    </recommendedName>
</protein>
<keyword evidence="8" id="KW-1185">Reference proteome</keyword>
<feature type="domain" description="O-antigen ligase-related" evidence="6">
    <location>
        <begin position="185"/>
        <end position="342"/>
    </location>
</feature>
<sequence length="435" mass="49434">MFKINNISYENVALATLVFSISFTIFAPAVHYIGYSLILLILIYGRIKYKTPFLCFPDKNCRNVSFILLLFFLWSAFANLIYMSDLELWGKGASVYLEMLIGYLFAVRLLCTERSRKAFISFFIPATVFIFIMILVKDQLPPQMLPKRLTMNGNTLGLYAVMAFPYVFFYSMWVLRNKIFLKYAGCIVVLLTAFISFSSGAWLSIAFMLPFFLYFAAVNKKINIKSVIVAMVLCITVLFGINVLSHGGVFDRFKIEKNQILAVNNMDSLTNHRYTIWRIVSGLVLKNPIVGYGRGSLEQEYARALPQYPDVVRDNNVIHGHAHNMYMELAFSGGLPSAIFFIMAFILLLISTWRARDATENGVPWNLMLFVLLAGQLVYGLTGDVFEARRDIAVIFWTSLGIASVLPKSCLSYENRISSPKDKNTQPKEEAENIL</sequence>
<evidence type="ECO:0000313" key="7">
    <source>
        <dbReference type="EMBL" id="ANZ45854.1"/>
    </source>
</evidence>
<feature type="transmembrane region" description="Helical" evidence="5">
    <location>
        <begin position="12"/>
        <end position="43"/>
    </location>
</feature>
<dbReference type="RefSeq" id="WP_066746935.1">
    <property type="nucleotide sequence ID" value="NZ_CP016757.1"/>
</dbReference>
<keyword evidence="2 5" id="KW-0812">Transmembrane</keyword>
<dbReference type="PANTHER" id="PTHR37422">
    <property type="entry name" value="TEICHURONIC ACID BIOSYNTHESIS PROTEIN TUAE"/>
    <property type="match status" value="1"/>
</dbReference>
<dbReference type="OrthoDB" id="2965at2"/>
<feature type="transmembrane region" description="Helical" evidence="5">
    <location>
        <begin position="187"/>
        <end position="216"/>
    </location>
</feature>
<feature type="transmembrane region" description="Helical" evidence="5">
    <location>
        <begin position="363"/>
        <end position="382"/>
    </location>
</feature>
<keyword evidence="4 5" id="KW-0472">Membrane</keyword>
<dbReference type="EMBL" id="CP016757">
    <property type="protein sequence ID" value="ANZ45854.1"/>
    <property type="molecule type" value="Genomic_DNA"/>
</dbReference>
<feature type="transmembrane region" description="Helical" evidence="5">
    <location>
        <begin position="156"/>
        <end position="175"/>
    </location>
</feature>
<keyword evidence="3 5" id="KW-1133">Transmembrane helix</keyword>
<dbReference type="GeneID" id="83058688"/>
<dbReference type="InterPro" id="IPR007016">
    <property type="entry name" value="O-antigen_ligase-rel_domated"/>
</dbReference>
<comment type="subcellular location">
    <subcellularLocation>
        <location evidence="1">Membrane</location>
        <topology evidence="1">Multi-pass membrane protein</topology>
    </subcellularLocation>
</comment>
<dbReference type="STRING" id="1197717.BED41_12625"/>
<feature type="transmembrane region" description="Helical" evidence="5">
    <location>
        <begin position="222"/>
        <end position="244"/>
    </location>
</feature>
<feature type="transmembrane region" description="Helical" evidence="5">
    <location>
        <begin position="64"/>
        <end position="82"/>
    </location>
</feature>
<dbReference type="GO" id="GO:0016020">
    <property type="term" value="C:membrane"/>
    <property type="evidence" value="ECO:0007669"/>
    <property type="project" value="UniProtKB-SubCell"/>
</dbReference>
<evidence type="ECO:0000256" key="4">
    <source>
        <dbReference type="ARBA" id="ARBA00023136"/>
    </source>
</evidence>
<gene>
    <name evidence="7" type="ORF">BED41_12625</name>
</gene>
<reference evidence="7" key="1">
    <citation type="submission" date="2016-08" db="EMBL/GenBank/DDBJ databases">
        <title>Complete genome of Cloacibacillus porcorum.</title>
        <authorList>
            <person name="Looft T."/>
            <person name="Bayles D.O."/>
            <person name="Alt D.P."/>
        </authorList>
    </citation>
    <scope>NUCLEOTIDE SEQUENCE [LARGE SCALE GENOMIC DNA]</scope>
    <source>
        <strain evidence="7">CL-84</strain>
    </source>
</reference>
<evidence type="ECO:0000256" key="5">
    <source>
        <dbReference type="SAM" id="Phobius"/>
    </source>
</evidence>
<feature type="transmembrane region" description="Helical" evidence="5">
    <location>
        <begin position="94"/>
        <end position="111"/>
    </location>
</feature>
<evidence type="ECO:0000313" key="8">
    <source>
        <dbReference type="Proteomes" id="UP000093044"/>
    </source>
</evidence>
<evidence type="ECO:0000256" key="1">
    <source>
        <dbReference type="ARBA" id="ARBA00004141"/>
    </source>
</evidence>
<proteinExistence type="predicted"/>
<name>A0A1B2I7B4_9BACT</name>
<feature type="transmembrane region" description="Helical" evidence="5">
    <location>
        <begin position="118"/>
        <end position="136"/>
    </location>
</feature>
<dbReference type="AlphaFoldDB" id="A0A1B2I7B4"/>
<accession>A0A1B2I7B4</accession>
<evidence type="ECO:0000259" key="6">
    <source>
        <dbReference type="Pfam" id="PF04932"/>
    </source>
</evidence>
<dbReference type="PANTHER" id="PTHR37422:SF13">
    <property type="entry name" value="LIPOPOLYSACCHARIDE BIOSYNTHESIS PROTEIN PA4999-RELATED"/>
    <property type="match status" value="1"/>
</dbReference>